<gene>
    <name evidence="2" type="ORF">E2F50_02540</name>
</gene>
<dbReference type="SUPFAM" id="SSF55729">
    <property type="entry name" value="Acyl-CoA N-acyltransferases (Nat)"/>
    <property type="match status" value="1"/>
</dbReference>
<proteinExistence type="predicted"/>
<comment type="caution">
    <text evidence="2">The sequence shown here is derived from an EMBL/GenBank/DDBJ whole genome shotgun (WGS) entry which is preliminary data.</text>
</comment>
<accession>A0A4R5UMC7</accession>
<dbReference type="GO" id="GO:0016747">
    <property type="term" value="F:acyltransferase activity, transferring groups other than amino-acyl groups"/>
    <property type="evidence" value="ECO:0007669"/>
    <property type="project" value="InterPro"/>
</dbReference>
<dbReference type="PROSITE" id="PS51186">
    <property type="entry name" value="GNAT"/>
    <property type="match status" value="1"/>
</dbReference>
<dbReference type="EMBL" id="SMTL01000001">
    <property type="protein sequence ID" value="TDK39037.1"/>
    <property type="molecule type" value="Genomic_DNA"/>
</dbReference>
<protein>
    <submittedName>
        <fullName evidence="2">GNAT family N-acetyltransferase</fullName>
    </submittedName>
</protein>
<evidence type="ECO:0000313" key="3">
    <source>
        <dbReference type="Proteomes" id="UP000295238"/>
    </source>
</evidence>
<dbReference type="OrthoDB" id="9787920at2"/>
<evidence type="ECO:0000259" key="1">
    <source>
        <dbReference type="PROSITE" id="PS51186"/>
    </source>
</evidence>
<dbReference type="Pfam" id="PF00583">
    <property type="entry name" value="Acetyltransf_1"/>
    <property type="match status" value="1"/>
</dbReference>
<organism evidence="2 3">
    <name type="scientific">Rhizobium deserti</name>
    <dbReference type="NCBI Taxonomy" id="2547961"/>
    <lineage>
        <taxon>Bacteria</taxon>
        <taxon>Pseudomonadati</taxon>
        <taxon>Pseudomonadota</taxon>
        <taxon>Alphaproteobacteria</taxon>
        <taxon>Hyphomicrobiales</taxon>
        <taxon>Rhizobiaceae</taxon>
        <taxon>Rhizobium/Agrobacterium group</taxon>
        <taxon>Rhizobium</taxon>
    </lineage>
</organism>
<evidence type="ECO:0000313" key="2">
    <source>
        <dbReference type="EMBL" id="TDK39037.1"/>
    </source>
</evidence>
<dbReference type="InterPro" id="IPR016181">
    <property type="entry name" value="Acyl_CoA_acyltransferase"/>
</dbReference>
<dbReference type="AlphaFoldDB" id="A0A4R5UMC7"/>
<dbReference type="Gene3D" id="3.40.630.30">
    <property type="match status" value="1"/>
</dbReference>
<sequence length="138" mass="15124">MADLDLTSEPSPEELAVIADGLTVFNEGEVGASERLPLAVLIRDEEGRTIGGLSGYTSWGWLFTQLLFIPEVLRGQAMAARLLDRAEGEARRRGCHGAWIDTFNPVALAAYKRQGYEVFGELPGFVGGRTRTFLKKPL</sequence>
<dbReference type="Proteomes" id="UP000295238">
    <property type="component" value="Unassembled WGS sequence"/>
</dbReference>
<name>A0A4R5UMC7_9HYPH</name>
<keyword evidence="3" id="KW-1185">Reference proteome</keyword>
<reference evidence="2 3" key="1">
    <citation type="submission" date="2019-03" db="EMBL/GenBank/DDBJ databases">
        <title>Rhizobium sp. nov., an bacterium isolated from biocrust in Mu Us Desert.</title>
        <authorList>
            <person name="Lixiong L."/>
        </authorList>
    </citation>
    <scope>NUCLEOTIDE SEQUENCE [LARGE SCALE GENOMIC DNA]</scope>
    <source>
        <strain evidence="2 3">SPY-1</strain>
    </source>
</reference>
<dbReference type="InterPro" id="IPR000182">
    <property type="entry name" value="GNAT_dom"/>
</dbReference>
<keyword evidence="2" id="KW-0808">Transferase</keyword>
<feature type="domain" description="N-acetyltransferase" evidence="1">
    <location>
        <begin position="1"/>
        <end position="138"/>
    </location>
</feature>
<dbReference type="RefSeq" id="WP_133314485.1">
    <property type="nucleotide sequence ID" value="NZ_SMTL01000001.1"/>
</dbReference>